<name>A0A1Y0ET66_9BURK</name>
<dbReference type="Pfam" id="PF02597">
    <property type="entry name" value="ThiS"/>
    <property type="match status" value="1"/>
</dbReference>
<dbReference type="Proteomes" id="UP000196138">
    <property type="component" value="Chromosome"/>
</dbReference>
<dbReference type="InterPro" id="IPR003749">
    <property type="entry name" value="ThiS/MoaD-like"/>
</dbReference>
<dbReference type="InterPro" id="IPR012675">
    <property type="entry name" value="Beta-grasp_dom_sf"/>
</dbReference>
<dbReference type="InterPro" id="IPR016155">
    <property type="entry name" value="Mopterin_synth/thiamin_S_b"/>
</dbReference>
<proteinExistence type="predicted"/>
<reference evidence="1 2" key="1">
    <citation type="submission" date="2017-05" db="EMBL/GenBank/DDBJ databases">
        <authorList>
            <person name="Song R."/>
            <person name="Chenine A.L."/>
            <person name="Ruprecht R.M."/>
        </authorList>
    </citation>
    <scope>NUCLEOTIDE SEQUENCE [LARGE SCALE GENOMIC DNA]</scope>
    <source>
        <strain evidence="1 2">DSM 26136</strain>
    </source>
</reference>
<dbReference type="KEGG" id="cser:CCO03_14050"/>
<dbReference type="NCBIfam" id="TIGR01683">
    <property type="entry name" value="thiS"/>
    <property type="match status" value="1"/>
</dbReference>
<evidence type="ECO:0000313" key="1">
    <source>
        <dbReference type="EMBL" id="ARU06865.1"/>
    </source>
</evidence>
<dbReference type="AlphaFoldDB" id="A0A1Y0ET66"/>
<sequence length="65" mass="6631">MAIQLDGQPRFVPDGCTLADLVAALGHAPQAVSTAVNEQFVPRGGRARALAAGDSVMLFQPIVGG</sequence>
<dbReference type="OrthoDB" id="8688000at2"/>
<dbReference type="InterPro" id="IPR010035">
    <property type="entry name" value="Thi_S"/>
</dbReference>
<organism evidence="1 2">
    <name type="scientific">Comamonas serinivorans</name>
    <dbReference type="NCBI Taxonomy" id="1082851"/>
    <lineage>
        <taxon>Bacteria</taxon>
        <taxon>Pseudomonadati</taxon>
        <taxon>Pseudomonadota</taxon>
        <taxon>Betaproteobacteria</taxon>
        <taxon>Burkholderiales</taxon>
        <taxon>Comamonadaceae</taxon>
        <taxon>Comamonas</taxon>
    </lineage>
</organism>
<evidence type="ECO:0000313" key="2">
    <source>
        <dbReference type="Proteomes" id="UP000196138"/>
    </source>
</evidence>
<dbReference type="Gene3D" id="3.10.20.30">
    <property type="match status" value="1"/>
</dbReference>
<dbReference type="SUPFAM" id="SSF54285">
    <property type="entry name" value="MoaD/ThiS"/>
    <property type="match status" value="1"/>
</dbReference>
<dbReference type="CDD" id="cd00565">
    <property type="entry name" value="Ubl_ThiS"/>
    <property type="match status" value="1"/>
</dbReference>
<accession>A0A1Y0ET66</accession>
<dbReference type="EMBL" id="CP021455">
    <property type="protein sequence ID" value="ARU06865.1"/>
    <property type="molecule type" value="Genomic_DNA"/>
</dbReference>
<gene>
    <name evidence="1" type="ORF">CCO03_14050</name>
</gene>
<keyword evidence="2" id="KW-1185">Reference proteome</keyword>
<protein>
    <submittedName>
        <fullName evidence="1">Thiamine biosynthesis protein ThiS</fullName>
    </submittedName>
</protein>